<evidence type="ECO:0000256" key="1">
    <source>
        <dbReference type="PIRSR" id="PIRSR016487-1"/>
    </source>
</evidence>
<evidence type="ECO:0000313" key="4">
    <source>
        <dbReference type="EMBL" id="WTY94718.1"/>
    </source>
</evidence>
<reference evidence="4" key="1">
    <citation type="submission" date="2022-10" db="EMBL/GenBank/DDBJ databases">
        <title>The complete genomes of actinobacterial strains from the NBC collection.</title>
        <authorList>
            <person name="Joergensen T.S."/>
            <person name="Alvarez Arevalo M."/>
            <person name="Sterndorff E.B."/>
            <person name="Faurdal D."/>
            <person name="Vuksanovic O."/>
            <person name="Mourched A.-S."/>
            <person name="Charusanti P."/>
            <person name="Shaw S."/>
            <person name="Blin K."/>
            <person name="Weber T."/>
        </authorList>
    </citation>
    <scope>NUCLEOTIDE SEQUENCE</scope>
    <source>
        <strain evidence="4">NBC_01401</strain>
    </source>
</reference>
<feature type="active site" description="Proton acceptor" evidence="1">
    <location>
        <position position="30"/>
    </location>
</feature>
<dbReference type="InterPro" id="IPR033469">
    <property type="entry name" value="CYTH-like_dom_sf"/>
</dbReference>
<feature type="region of interest" description="Disordered" evidence="2">
    <location>
        <begin position="142"/>
        <end position="161"/>
    </location>
</feature>
<dbReference type="Gene3D" id="2.40.320.10">
    <property type="entry name" value="Hypothetical Protein Pfu-838710-001"/>
    <property type="match status" value="1"/>
</dbReference>
<dbReference type="SMART" id="SM01118">
    <property type="entry name" value="CYTH"/>
    <property type="match status" value="1"/>
</dbReference>
<feature type="domain" description="CYTH" evidence="3">
    <location>
        <begin position="2"/>
        <end position="153"/>
    </location>
</feature>
<protein>
    <submittedName>
        <fullName evidence="4">CYTH domain-containing protein</fullName>
    </submittedName>
</protein>
<name>A0AAU3GQK0_9ACTN</name>
<dbReference type="AlphaFoldDB" id="A0AAU3GQK0"/>
<dbReference type="CDD" id="cd07891">
    <property type="entry name" value="CYTH-like_CthTTM-like_1"/>
    <property type="match status" value="1"/>
</dbReference>
<accession>A0AAU3GQK0</accession>
<dbReference type="SUPFAM" id="SSF55154">
    <property type="entry name" value="CYTH-like phosphatases"/>
    <property type="match status" value="1"/>
</dbReference>
<dbReference type="PIRSF" id="PIRSF016487">
    <property type="entry name" value="CYTH_UCP016487"/>
    <property type="match status" value="1"/>
</dbReference>
<dbReference type="EMBL" id="CP109535">
    <property type="protein sequence ID" value="WTY94718.1"/>
    <property type="molecule type" value="Genomic_DNA"/>
</dbReference>
<dbReference type="Pfam" id="PF01928">
    <property type="entry name" value="CYTH"/>
    <property type="match status" value="1"/>
</dbReference>
<dbReference type="PANTHER" id="PTHR40114:SF1">
    <property type="entry name" value="SLR0698 PROTEIN"/>
    <property type="match status" value="1"/>
</dbReference>
<dbReference type="InterPro" id="IPR023577">
    <property type="entry name" value="CYTH_domain"/>
</dbReference>
<dbReference type="InterPro" id="IPR012042">
    <property type="entry name" value="NeuTTM/CthTTM-like"/>
</dbReference>
<gene>
    <name evidence="4" type="ORF">OG626_07305</name>
</gene>
<proteinExistence type="predicted"/>
<evidence type="ECO:0000259" key="3">
    <source>
        <dbReference type="PROSITE" id="PS51707"/>
    </source>
</evidence>
<dbReference type="PROSITE" id="PS51707">
    <property type="entry name" value="CYTH"/>
    <property type="match status" value="1"/>
</dbReference>
<sequence length="161" mass="17888">MGTEIERKFLVRADGWRALAGETHRLRQGYLSRDPAREVRVRIVDDAEAWLTVKAKRPGPARAEFEYPVPVADARELLALCAGRLIEKDRHHLRVAAPGEWVVDVYTHGHEGLTVLEVEWDGWAEPGAAPFALPDWAGEDVTGDRGYSNASLAEPDVTPAR</sequence>
<organism evidence="4">
    <name type="scientific">Streptomyces sp. NBC_01401</name>
    <dbReference type="NCBI Taxonomy" id="2903854"/>
    <lineage>
        <taxon>Bacteria</taxon>
        <taxon>Bacillati</taxon>
        <taxon>Actinomycetota</taxon>
        <taxon>Actinomycetes</taxon>
        <taxon>Kitasatosporales</taxon>
        <taxon>Streptomycetaceae</taxon>
        <taxon>Streptomyces</taxon>
    </lineage>
</organism>
<evidence type="ECO:0000256" key="2">
    <source>
        <dbReference type="SAM" id="MobiDB-lite"/>
    </source>
</evidence>
<dbReference type="PANTHER" id="PTHR40114">
    <property type="entry name" value="SLR0698 PROTEIN"/>
    <property type="match status" value="1"/>
</dbReference>